<dbReference type="EMBL" id="AP013543">
    <property type="protein sequence ID" value="BAQ94234.1"/>
    <property type="molecule type" value="Genomic_DNA"/>
</dbReference>
<dbReference type="GeneID" id="55412533"/>
<dbReference type="RefSeq" id="YP_009777776.1">
    <property type="nucleotide sequence ID" value="NC_047703.1"/>
</dbReference>
<reference evidence="1 2" key="1">
    <citation type="journal article" date="2013" name="PLoS Genet.">
        <title>Expanding the Marine Virosphere Using Metagenomics.</title>
        <authorList>
            <person name="Mizuno C.M."/>
            <person name="Rodriguez-Valera F."/>
            <person name="Kimes N.E."/>
            <person name="Ghai R."/>
        </authorList>
    </citation>
    <scope>NUCLEOTIDE SEQUENCE [LARGE SCALE GENOMIC DNA]</scope>
    <source>
        <strain evidence="1">UvMED-CGR-U-MedDCM-OCT-S30-C28</strain>
    </source>
</reference>
<organism evidence="1 2">
    <name type="scientific">uncultured phage_MedDCM-OCT-S30-C28</name>
    <dbReference type="NCBI Taxonomy" id="2741076"/>
    <lineage>
        <taxon>Viruses</taxon>
        <taxon>Duplodnaviria</taxon>
        <taxon>Heunggongvirae</taxon>
        <taxon>Uroviricota</taxon>
        <taxon>Caudoviricetes</taxon>
        <taxon>Autographivirales</taxon>
        <taxon>Fussvirus</taxon>
        <taxon>Fussvirus S30C28</taxon>
    </lineage>
</organism>
<dbReference type="KEGG" id="vg:55412533"/>
<sequence>MPKKIETPILSEELIDYLDTLFPEKCADLTQNDKEIFYQSGQRSVVKHLIEKYKLQKETD</sequence>
<evidence type="ECO:0000313" key="2">
    <source>
        <dbReference type="Proteomes" id="UP000505267"/>
    </source>
</evidence>
<dbReference type="Proteomes" id="UP000505267">
    <property type="component" value="Segment"/>
</dbReference>
<proteinExistence type="predicted"/>
<evidence type="ECO:0000313" key="1">
    <source>
        <dbReference type="EMBL" id="BAQ94234.1"/>
    </source>
</evidence>
<protein>
    <submittedName>
        <fullName evidence="1">Uncharacterized protein</fullName>
    </submittedName>
</protein>
<accession>A0A6S4PLW9</accession>
<keyword evidence="2" id="KW-1185">Reference proteome</keyword>
<name>A0A6S4PLW9_9CAUD</name>